<comment type="similarity">
    <text evidence="1">Belongs to the ABC transporter superfamily.</text>
</comment>
<comment type="caution">
    <text evidence="6">The sequence shown here is derived from an EMBL/GenBank/DDBJ whole genome shotgun (WGS) entry which is preliminary data.</text>
</comment>
<dbReference type="InterPro" id="IPR003439">
    <property type="entry name" value="ABC_transporter-like_ATP-bd"/>
</dbReference>
<dbReference type="InterPro" id="IPR003593">
    <property type="entry name" value="AAA+_ATPase"/>
</dbReference>
<dbReference type="CDD" id="cd03257">
    <property type="entry name" value="ABC_NikE_OppD_transporters"/>
    <property type="match status" value="2"/>
</dbReference>
<gene>
    <name evidence="6" type="ORF">ACFSW7_01490</name>
</gene>
<keyword evidence="7" id="KW-1185">Reference proteome</keyword>
<dbReference type="SUPFAM" id="SSF52540">
    <property type="entry name" value="P-loop containing nucleoside triphosphate hydrolases"/>
    <property type="match status" value="2"/>
</dbReference>
<keyword evidence="3" id="KW-0547">Nucleotide-binding</keyword>
<evidence type="ECO:0000256" key="3">
    <source>
        <dbReference type="ARBA" id="ARBA00022741"/>
    </source>
</evidence>
<evidence type="ECO:0000313" key="7">
    <source>
        <dbReference type="Proteomes" id="UP001597492"/>
    </source>
</evidence>
<protein>
    <submittedName>
        <fullName evidence="6">ABC transporter ATP-binding protein</fullName>
    </submittedName>
</protein>
<dbReference type="PANTHER" id="PTHR43776:SF7">
    <property type="entry name" value="D,D-DIPEPTIDE TRANSPORT ATP-BINDING PROTEIN DDPF-RELATED"/>
    <property type="match status" value="1"/>
</dbReference>
<feature type="domain" description="ABC transporter" evidence="5">
    <location>
        <begin position="264"/>
        <end position="497"/>
    </location>
</feature>
<evidence type="ECO:0000256" key="4">
    <source>
        <dbReference type="ARBA" id="ARBA00022840"/>
    </source>
</evidence>
<dbReference type="PANTHER" id="PTHR43776">
    <property type="entry name" value="TRANSPORT ATP-BINDING PROTEIN"/>
    <property type="match status" value="1"/>
</dbReference>
<dbReference type="Gene3D" id="3.40.50.300">
    <property type="entry name" value="P-loop containing nucleotide triphosphate hydrolases"/>
    <property type="match status" value="2"/>
</dbReference>
<dbReference type="GO" id="GO:0005524">
    <property type="term" value="F:ATP binding"/>
    <property type="evidence" value="ECO:0007669"/>
    <property type="project" value="UniProtKB-KW"/>
</dbReference>
<sequence length="497" mass="53206">MTALVAHGLRVTYGDGTRAVDGIDLEVNPGELVSLVGASGAGKSSLVTALLGLHEPPTRVDADRLELDGVDLRGARERDWRRMRGSRVARVPQDPLAALNPNMRIGAQIAEAVRSLTPDAPVDETVARLCDEAQLAGADVLHAHPHELSGGQRQRVLMAIALAGSPRLLIADEPTSALDRVARQRILDRLRALASDDGRAVLLVTHDLESALALSDRVEVMHEGRLVDPVAHPHARALREAARALSLRDGDRRGAPNPDARELVRFNDVAVVRARRGPRGATRTVAALDGVTLGVPAGETLGIVGESGAGKTTLLRVGLGLVPPTAGSVTFDGVDLAGLGRRELRALRRRFQLVQQDPAASLDPRRTVAESIAEPLRAHGVGSRADRGRRVAELLDQVRLHAAMASKRPRELSGGQQQRVALARALALKPELIYLDEPVSALDTEVQAEVLRLLIEVQRELGITYLFVSHDLGAVARISHRIAVFRAGRLVEVGPAN</sequence>
<organism evidence="6 7">
    <name type="scientific">Gulosibacter faecalis</name>
    <dbReference type="NCBI Taxonomy" id="272240"/>
    <lineage>
        <taxon>Bacteria</taxon>
        <taxon>Bacillati</taxon>
        <taxon>Actinomycetota</taxon>
        <taxon>Actinomycetes</taxon>
        <taxon>Micrococcales</taxon>
        <taxon>Microbacteriaceae</taxon>
        <taxon>Gulosibacter</taxon>
    </lineage>
</organism>
<feature type="domain" description="ABC transporter" evidence="5">
    <location>
        <begin position="4"/>
        <end position="248"/>
    </location>
</feature>
<dbReference type="Pfam" id="PF00005">
    <property type="entry name" value="ABC_tran"/>
    <property type="match status" value="2"/>
</dbReference>
<evidence type="ECO:0000313" key="6">
    <source>
        <dbReference type="EMBL" id="MFD2757048.1"/>
    </source>
</evidence>
<reference evidence="7" key="1">
    <citation type="journal article" date="2019" name="Int. J. Syst. Evol. Microbiol.">
        <title>The Global Catalogue of Microorganisms (GCM) 10K type strain sequencing project: providing services to taxonomists for standard genome sequencing and annotation.</title>
        <authorList>
            <consortium name="The Broad Institute Genomics Platform"/>
            <consortium name="The Broad Institute Genome Sequencing Center for Infectious Disease"/>
            <person name="Wu L."/>
            <person name="Ma J."/>
        </authorList>
    </citation>
    <scope>NUCLEOTIDE SEQUENCE [LARGE SCALE GENOMIC DNA]</scope>
    <source>
        <strain evidence="7">TISTR 1514</strain>
    </source>
</reference>
<dbReference type="InterPro" id="IPR027417">
    <property type="entry name" value="P-loop_NTPase"/>
</dbReference>
<keyword evidence="4 6" id="KW-0067">ATP-binding</keyword>
<dbReference type="Proteomes" id="UP001597492">
    <property type="component" value="Unassembled WGS sequence"/>
</dbReference>
<keyword evidence="2" id="KW-0813">Transport</keyword>
<evidence type="ECO:0000256" key="2">
    <source>
        <dbReference type="ARBA" id="ARBA00022448"/>
    </source>
</evidence>
<dbReference type="InterPro" id="IPR050319">
    <property type="entry name" value="ABC_transp_ATP-bind"/>
</dbReference>
<dbReference type="InterPro" id="IPR017871">
    <property type="entry name" value="ABC_transporter-like_CS"/>
</dbReference>
<dbReference type="PROSITE" id="PS50893">
    <property type="entry name" value="ABC_TRANSPORTER_2"/>
    <property type="match status" value="2"/>
</dbReference>
<dbReference type="RefSeq" id="WP_019618853.1">
    <property type="nucleotide sequence ID" value="NZ_JBHUNE010000001.1"/>
</dbReference>
<name>A0ABW5UVQ8_9MICO</name>
<evidence type="ECO:0000256" key="1">
    <source>
        <dbReference type="ARBA" id="ARBA00005417"/>
    </source>
</evidence>
<proteinExistence type="inferred from homology"/>
<evidence type="ECO:0000259" key="5">
    <source>
        <dbReference type="PROSITE" id="PS50893"/>
    </source>
</evidence>
<accession>A0ABW5UVQ8</accession>
<dbReference type="PROSITE" id="PS00211">
    <property type="entry name" value="ABC_TRANSPORTER_1"/>
    <property type="match status" value="2"/>
</dbReference>
<dbReference type="EMBL" id="JBHUNE010000001">
    <property type="protein sequence ID" value="MFD2757048.1"/>
    <property type="molecule type" value="Genomic_DNA"/>
</dbReference>
<dbReference type="SMART" id="SM00382">
    <property type="entry name" value="AAA"/>
    <property type="match status" value="2"/>
</dbReference>